<dbReference type="STRING" id="1841610.A6X21_04185"/>
<evidence type="ECO:0000313" key="3">
    <source>
        <dbReference type="EMBL" id="ODA34857.1"/>
    </source>
</evidence>
<dbReference type="Gene3D" id="3.40.50.880">
    <property type="match status" value="1"/>
</dbReference>
<sequence>MPPRQTLNCFHAAPIKPSATPHRSSTSSEGGPVTDRRAPSVAIIRKVSQNFWLCLTMASLAFLCGNSLCFIEARGENPTIPEVSSAVISGTPAGPWATLEVGVAGFWQPGIWAPCRLSSSDLLPEATTIQLATPDVDGSPVSLRLARQASLSGKGPVLWSGFIKLASPSAAITISQWDEAGKLLKTDRIEAGFVPGFQSGRGLEERLVATIGLPESTRNMLSQLKGMAASRTRGPLDVVHLESPAELPQDLAGWSAIDFLLVGGTAAFKDAESQKLKAWVETGGTLWTSLQLVTDAEAKDLSPEARLALVSRGLANWLPADLTTEVTIVRELGSLEKLAQSDKRIPQSGRISLPRFRMRQGELLAASRDDQLLVRSAYGLGVVAILALDPAKTPLQNWEAQPRLWQQLAAESVTRSESSLESSRQLVSTGVTDLATQLSGVVETFPGVQRITPGLLMAALLAIVLLVGPIDYLIVHRLLRQPALTWITFPAMVALIVIGMAYWAAKTNGIEATSQSISLVDLDPVAQVGRTFSLHAIYGAEPNRLVVKAKSLWPEKERVTGSEDDLPLLSWWAPPEGSLGGLLRPGGTFFPAAPYELEPQKSMLNGLPVEHWGTRLLQSESRYRIPEPLFETNLETNGLGKLTGTIRHKLPMAITDWVLVHGNRLYRWLDRGDEERIVPLEANFVWRVDQPGITQRELRGFMTGARARTVKGDASGAGGTIAVEQAAYNALGSQPVDIVRMMSFHEDIGGAGYTGLTSKLISGADLSMQLRLGKAILVGRIAQPATSLEIDADNYLRPSKGSKGPTQTKSGEVITIIRCILPVTSSSGGELAPLPKLNSK</sequence>
<dbReference type="InterPro" id="IPR029062">
    <property type="entry name" value="Class_I_gatase-like"/>
</dbReference>
<feature type="transmembrane region" description="Helical" evidence="2">
    <location>
        <begin position="486"/>
        <end position="505"/>
    </location>
</feature>
<dbReference type="AlphaFoldDB" id="A0A1C3ENM6"/>
<reference evidence="3 4" key="1">
    <citation type="submission" date="2016-05" db="EMBL/GenBank/DDBJ databases">
        <title>Genomic and physiological characterization of Planctopirus sp. isolated from fresh water lake.</title>
        <authorList>
            <person name="Subhash Y."/>
            <person name="Ramana C."/>
        </authorList>
    </citation>
    <scope>NUCLEOTIDE SEQUENCE [LARGE SCALE GENOMIC DNA]</scope>
    <source>
        <strain evidence="3 4">JC280</strain>
    </source>
</reference>
<keyword evidence="2" id="KW-1133">Transmembrane helix</keyword>
<feature type="transmembrane region" description="Helical" evidence="2">
    <location>
        <begin position="454"/>
        <end position="474"/>
    </location>
</feature>
<evidence type="ECO:0000256" key="2">
    <source>
        <dbReference type="SAM" id="Phobius"/>
    </source>
</evidence>
<keyword evidence="2" id="KW-0812">Transmembrane</keyword>
<feature type="region of interest" description="Disordered" evidence="1">
    <location>
        <begin position="14"/>
        <end position="35"/>
    </location>
</feature>
<proteinExistence type="predicted"/>
<keyword evidence="4" id="KW-1185">Reference proteome</keyword>
<protein>
    <submittedName>
        <fullName evidence="3">Uncharacterized protein</fullName>
    </submittedName>
</protein>
<keyword evidence="2" id="KW-0472">Membrane</keyword>
<organism evidence="3 4">
    <name type="scientific">Planctopirus hydrillae</name>
    <dbReference type="NCBI Taxonomy" id="1841610"/>
    <lineage>
        <taxon>Bacteria</taxon>
        <taxon>Pseudomonadati</taxon>
        <taxon>Planctomycetota</taxon>
        <taxon>Planctomycetia</taxon>
        <taxon>Planctomycetales</taxon>
        <taxon>Planctomycetaceae</taxon>
        <taxon>Planctopirus</taxon>
    </lineage>
</organism>
<gene>
    <name evidence="3" type="ORF">A6X21_04185</name>
</gene>
<dbReference type="EMBL" id="LYDR01000039">
    <property type="protein sequence ID" value="ODA34857.1"/>
    <property type="molecule type" value="Genomic_DNA"/>
</dbReference>
<evidence type="ECO:0000313" key="4">
    <source>
        <dbReference type="Proteomes" id="UP000094828"/>
    </source>
</evidence>
<dbReference type="Proteomes" id="UP000094828">
    <property type="component" value="Unassembled WGS sequence"/>
</dbReference>
<accession>A0A1C3ENM6</accession>
<comment type="caution">
    <text evidence="3">The sequence shown here is derived from an EMBL/GenBank/DDBJ whole genome shotgun (WGS) entry which is preliminary data.</text>
</comment>
<evidence type="ECO:0000256" key="1">
    <source>
        <dbReference type="SAM" id="MobiDB-lite"/>
    </source>
</evidence>
<name>A0A1C3ENM6_9PLAN</name>